<dbReference type="AlphaFoldDB" id="S5UB86"/>
<reference evidence="2" key="1">
    <citation type="journal article" date="2013" name="Proc. Natl. Acad. Sci. U.S.A.">
        <title>Mapping gene clusters within arrayed metagenomic libraries to expand the structural diversity of biomedically relevant natural products.</title>
        <authorList>
            <person name="Owen J.G."/>
            <person name="Reddy B.V."/>
            <person name="Ternei M.A."/>
            <person name="Charlop-Powers Z."/>
            <person name="Calle P.Y."/>
            <person name="Kim J.H."/>
            <person name="Brady S.F."/>
        </authorList>
    </citation>
    <scope>NUCLEOTIDE SEQUENCE</scope>
</reference>
<accession>S5UB86</accession>
<feature type="chain" id="PRO_5004540958" description="Secreted protein" evidence="1">
    <location>
        <begin position="28"/>
        <end position="146"/>
    </location>
</feature>
<evidence type="ECO:0000256" key="1">
    <source>
        <dbReference type="SAM" id="SignalP"/>
    </source>
</evidence>
<organism evidence="2">
    <name type="scientific">uncultured bacterium esnapd12</name>
    <dbReference type="NCBI Taxonomy" id="1366592"/>
    <lineage>
        <taxon>Bacteria</taxon>
        <taxon>environmental samples</taxon>
    </lineage>
</organism>
<sequence length="146" mass="15499">MFISLISRHSTTALIAAAIISTGTTTATGTAHADASWDPGCTSTVNSCFIMWRPGPDGKEEKHEMTLSGVGPADEDVSWLWNTTQVKTGQGKKLTITLLNADDDTPAEPWTLSTPAGVEPEFQDVPEGKKVALPITQESIKSGDLT</sequence>
<evidence type="ECO:0000313" key="2">
    <source>
        <dbReference type="EMBL" id="AGS49639.1"/>
    </source>
</evidence>
<protein>
    <recommendedName>
        <fullName evidence="3">Secreted protein</fullName>
    </recommendedName>
</protein>
<feature type="signal peptide" evidence="1">
    <location>
        <begin position="1"/>
        <end position="27"/>
    </location>
</feature>
<proteinExistence type="predicted"/>
<dbReference type="EMBL" id="KF264551">
    <property type="protein sequence ID" value="AGS49639.1"/>
    <property type="molecule type" value="Genomic_DNA"/>
</dbReference>
<name>S5UB86_9BACT</name>
<keyword evidence="1" id="KW-0732">Signal</keyword>
<evidence type="ECO:0008006" key="3">
    <source>
        <dbReference type="Google" id="ProtNLM"/>
    </source>
</evidence>